<evidence type="ECO:0000313" key="1">
    <source>
        <dbReference type="EMBL" id="KAF9650034.1"/>
    </source>
</evidence>
<keyword evidence="2" id="KW-1185">Reference proteome</keyword>
<comment type="caution">
    <text evidence="1">The sequence shown here is derived from an EMBL/GenBank/DDBJ whole genome shotgun (WGS) entry which is preliminary data.</text>
</comment>
<organism evidence="1 2">
    <name type="scientific">Thelephora ganbajun</name>
    <name type="common">Ganba fungus</name>
    <dbReference type="NCBI Taxonomy" id="370292"/>
    <lineage>
        <taxon>Eukaryota</taxon>
        <taxon>Fungi</taxon>
        <taxon>Dikarya</taxon>
        <taxon>Basidiomycota</taxon>
        <taxon>Agaricomycotina</taxon>
        <taxon>Agaricomycetes</taxon>
        <taxon>Thelephorales</taxon>
        <taxon>Thelephoraceae</taxon>
        <taxon>Thelephora</taxon>
    </lineage>
</organism>
<reference evidence="1" key="2">
    <citation type="journal article" date="2020" name="Nat. Commun.">
        <title>Large-scale genome sequencing of mycorrhizal fungi provides insights into the early evolution of symbiotic traits.</title>
        <authorList>
            <person name="Miyauchi S."/>
            <person name="Kiss E."/>
            <person name="Kuo A."/>
            <person name="Drula E."/>
            <person name="Kohler A."/>
            <person name="Sanchez-Garcia M."/>
            <person name="Morin E."/>
            <person name="Andreopoulos B."/>
            <person name="Barry K.W."/>
            <person name="Bonito G."/>
            <person name="Buee M."/>
            <person name="Carver A."/>
            <person name="Chen C."/>
            <person name="Cichocki N."/>
            <person name="Clum A."/>
            <person name="Culley D."/>
            <person name="Crous P.W."/>
            <person name="Fauchery L."/>
            <person name="Girlanda M."/>
            <person name="Hayes R.D."/>
            <person name="Keri Z."/>
            <person name="LaButti K."/>
            <person name="Lipzen A."/>
            <person name="Lombard V."/>
            <person name="Magnuson J."/>
            <person name="Maillard F."/>
            <person name="Murat C."/>
            <person name="Nolan M."/>
            <person name="Ohm R.A."/>
            <person name="Pangilinan J."/>
            <person name="Pereira M.F."/>
            <person name="Perotto S."/>
            <person name="Peter M."/>
            <person name="Pfister S."/>
            <person name="Riley R."/>
            <person name="Sitrit Y."/>
            <person name="Stielow J.B."/>
            <person name="Szollosi G."/>
            <person name="Zifcakova L."/>
            <person name="Stursova M."/>
            <person name="Spatafora J.W."/>
            <person name="Tedersoo L."/>
            <person name="Vaario L.M."/>
            <person name="Yamada A."/>
            <person name="Yan M."/>
            <person name="Wang P."/>
            <person name="Xu J."/>
            <person name="Bruns T."/>
            <person name="Baldrian P."/>
            <person name="Vilgalys R."/>
            <person name="Dunand C."/>
            <person name="Henrissat B."/>
            <person name="Grigoriev I.V."/>
            <person name="Hibbett D."/>
            <person name="Nagy L.G."/>
            <person name="Martin F.M."/>
        </authorList>
    </citation>
    <scope>NUCLEOTIDE SEQUENCE</scope>
    <source>
        <strain evidence="1">P2</strain>
    </source>
</reference>
<accession>A0ACB6ZKI8</accession>
<protein>
    <submittedName>
        <fullName evidence="1">Uncharacterized protein</fullName>
    </submittedName>
</protein>
<dbReference type="EMBL" id="MU117989">
    <property type="protein sequence ID" value="KAF9650034.1"/>
    <property type="molecule type" value="Genomic_DNA"/>
</dbReference>
<proteinExistence type="predicted"/>
<gene>
    <name evidence="1" type="ORF">BDM02DRAFT_3185724</name>
</gene>
<dbReference type="Proteomes" id="UP000886501">
    <property type="component" value="Unassembled WGS sequence"/>
</dbReference>
<reference evidence="1" key="1">
    <citation type="submission" date="2019-10" db="EMBL/GenBank/DDBJ databases">
        <authorList>
            <consortium name="DOE Joint Genome Institute"/>
            <person name="Kuo A."/>
            <person name="Miyauchi S."/>
            <person name="Kiss E."/>
            <person name="Drula E."/>
            <person name="Kohler A."/>
            <person name="Sanchez-Garcia M."/>
            <person name="Andreopoulos B."/>
            <person name="Barry K.W."/>
            <person name="Bonito G."/>
            <person name="Buee M."/>
            <person name="Carver A."/>
            <person name="Chen C."/>
            <person name="Cichocki N."/>
            <person name="Clum A."/>
            <person name="Culley D."/>
            <person name="Crous P.W."/>
            <person name="Fauchery L."/>
            <person name="Girlanda M."/>
            <person name="Hayes R."/>
            <person name="Keri Z."/>
            <person name="Labutti K."/>
            <person name="Lipzen A."/>
            <person name="Lombard V."/>
            <person name="Magnuson J."/>
            <person name="Maillard F."/>
            <person name="Morin E."/>
            <person name="Murat C."/>
            <person name="Nolan M."/>
            <person name="Ohm R."/>
            <person name="Pangilinan J."/>
            <person name="Pereira M."/>
            <person name="Perotto S."/>
            <person name="Peter M."/>
            <person name="Riley R."/>
            <person name="Sitrit Y."/>
            <person name="Stielow B."/>
            <person name="Szollosi G."/>
            <person name="Zifcakova L."/>
            <person name="Stursova M."/>
            <person name="Spatafora J.W."/>
            <person name="Tedersoo L."/>
            <person name="Vaario L.-M."/>
            <person name="Yamada A."/>
            <person name="Yan M."/>
            <person name="Wang P."/>
            <person name="Xu J."/>
            <person name="Bruns T."/>
            <person name="Baldrian P."/>
            <person name="Vilgalys R."/>
            <person name="Henrissat B."/>
            <person name="Grigoriev I.V."/>
            <person name="Hibbett D."/>
            <person name="Nagy L.G."/>
            <person name="Martin F.M."/>
        </authorList>
    </citation>
    <scope>NUCLEOTIDE SEQUENCE</scope>
    <source>
        <strain evidence="1">P2</strain>
    </source>
</reference>
<evidence type="ECO:0000313" key="2">
    <source>
        <dbReference type="Proteomes" id="UP000886501"/>
    </source>
</evidence>
<name>A0ACB6ZKI8_THEGA</name>
<sequence>MPPTLPASLSPHICIVSSPDVEVALRSGALPSLPQILQSFSPVSSVTARTSTLIQHPQFALRFSDLAEIEEACREDEEERANRTIDWISSRVSEKAAKWVEIMNRTRSEGVTTPWWEELKKCAEGNVVPSRTEGWNHPVAIIFAVSTIAANPLQALQDLHARQIDLPPWVDPTYLRCTLIIQCGTSSLSDPITESLFNAVKKQYNNSHLLKLTLPSPPPSGVPSPALLPQLPNNSEVSGPDAPQPQTQTESFTIKMIETDLASTAKFVRELAVESLIPWMGKWVLEWNEAYSSSRRLPSRLFSSTRRLFGTGSISNSPAQGSVSLPSHGHTGSTSSVASLPGNTTPLAQQRRLAEFATILGDYKLAIPIWEVVRKEGKGGSEILPLLLTASPAVGLHAKHAIGSISTSYPASMLVTALVYTVRWDVGITKQDFLSRELEGERWLVWAAGSAEEAPAALLLAHAAQLSVIKGARRRAALWFLFAANRLEKCGIKPLTTYFLRRAQMMYESPIEKELSPSFWESEDKSPKDWKGFEGIVPGIEHALGRLLYTTGDVEAAVKLFLGLLKGVSSASPSLSLPGPFVGPNGAVVALPTQEAQVNLDKIFLEDFRVAFSHWVDTAGAKVDLASFRLPITFCKPKLTKLRLRDDQSGDDKGEWEEREREWTGFWRARGGKEKLDNRRRGVVNEAIWADFVLKNPLQVDVELTDLTVVVKEAGKTQVSKPQEGLVEVEEIDRISLAPGEQRTIPISIRSLRPTRLVLTELTYKFFASIPCSEPLGTRGRRLNDTIVQRQNMTYAPDVFIEVETEECRQRLDTSFVEDKQVALIQGERKRLELWINNTGVEDVNEVWMVSGPENVVWVEKSAAEKPTGSSEEVFQSPNSVSNPTPSPIRIEDYTGLGVLKPEGYFRLPIVYHADRVEDSNICLMFVYRLDDGGFRSARASLSVQVQPAFEISISSKPGRGGDTEFSLSLEVENTTPSTSLKISQISTMSPSWTCHCPTDGFIVDLPPSQIVCVGLGVRRWENGAEGIEDTRQFVRRKIGVVLRGEEIDPSEPPPLEVSCSHFSGPDPTLTFDSEDISYLVRQNKRKLVRQSLSRTYPSIPSASHQTVFPLYNPASLDMLVFWEVPSQKRAGHILVSGLTLGAEHGDLRGIIEEAESAKVKRSMYAETQKEKMEVMQAVKGGEWNVNSNPVVVSVKYELVVEHDFESGSCSVPVTFVISNCSLTHPAKFVFRLPSSESKKGSSSHILSPQYTGRRTFRGLVERSQTRELHAKMWIYRPGTYSLDGWVVESEVGDRQEDGTWKTRHRYSSQLGQQHQVNSGISCVTVRSVSKSA</sequence>